<keyword evidence="2" id="KW-0238">DNA-binding</keyword>
<evidence type="ECO:0000259" key="6">
    <source>
        <dbReference type="PROSITE" id="PS51519"/>
    </source>
</evidence>
<evidence type="ECO:0000256" key="4">
    <source>
        <dbReference type="ARBA" id="ARBA00023242"/>
    </source>
</evidence>
<gene>
    <name evidence="7" type="ORF">PCOS0759_LOCUS1974</name>
    <name evidence="8" type="ORF">PCOS0759_LOCUS1975</name>
</gene>
<evidence type="ECO:0000313" key="7">
    <source>
        <dbReference type="EMBL" id="CAD9078742.1"/>
    </source>
</evidence>
<evidence type="ECO:0000256" key="2">
    <source>
        <dbReference type="ARBA" id="ARBA00023125"/>
    </source>
</evidence>
<sequence>MFSKIPLDAKKGKLSQMTADDFQPYFKLTQVEAAKKLGVSLSTLKRRFYELKLGKRWPRLQEEQQEKDRYHPGDVEDASNSSTASSSPHRQEMNSVGSPNASTGGVGTRRVVTSGFHQGFHRDHIADSHPLYKSSVLRYSPPRSMSASPASLPSAQFFTSDSLRSAHRHVFTPHTVRDFSIFSPSSCTPEAVRASGTQRFTAMQPTANLSHHSSLQQYHYPTNSMDSSDSDEKMRIDFILNNDSKDAKYIDPGWAQHLAFENHRSVERMTE</sequence>
<reference evidence="7" key="1">
    <citation type="submission" date="2021-01" db="EMBL/GenBank/DDBJ databases">
        <authorList>
            <person name="Corre E."/>
            <person name="Pelletier E."/>
            <person name="Niang G."/>
            <person name="Scheremetjew M."/>
            <person name="Finn R."/>
            <person name="Kale V."/>
            <person name="Holt S."/>
            <person name="Cochrane G."/>
            <person name="Meng A."/>
            <person name="Brown T."/>
            <person name="Cohen L."/>
        </authorList>
    </citation>
    <scope>NUCLEOTIDE SEQUENCE</scope>
    <source>
        <strain evidence="7">WS</strain>
    </source>
</reference>
<evidence type="ECO:0000256" key="5">
    <source>
        <dbReference type="SAM" id="MobiDB-lite"/>
    </source>
</evidence>
<organism evidence="7">
    <name type="scientific">Percolomonas cosmopolitus</name>
    <dbReference type="NCBI Taxonomy" id="63605"/>
    <lineage>
        <taxon>Eukaryota</taxon>
        <taxon>Discoba</taxon>
        <taxon>Heterolobosea</taxon>
        <taxon>Tetramitia</taxon>
        <taxon>Eutetramitia</taxon>
        <taxon>Percolomonadidae</taxon>
        <taxon>Percolomonas</taxon>
    </lineage>
</organism>
<feature type="compositionally biased region" description="Low complexity" evidence="5">
    <location>
        <begin position="78"/>
        <end position="87"/>
    </location>
</feature>
<protein>
    <recommendedName>
        <fullName evidence="6">RWP-RK domain-containing protein</fullName>
    </recommendedName>
</protein>
<feature type="region of interest" description="Disordered" evidence="5">
    <location>
        <begin position="60"/>
        <end position="108"/>
    </location>
</feature>
<feature type="compositionally biased region" description="Basic and acidic residues" evidence="5">
    <location>
        <begin position="60"/>
        <end position="74"/>
    </location>
</feature>
<keyword evidence="1" id="KW-0805">Transcription regulation</keyword>
<proteinExistence type="predicted"/>
<dbReference type="AlphaFoldDB" id="A0A6U0K008"/>
<name>A0A6U0K008_9EUKA</name>
<dbReference type="Pfam" id="PF02042">
    <property type="entry name" value="RWP-RK"/>
    <property type="match status" value="1"/>
</dbReference>
<keyword evidence="3" id="KW-0804">Transcription</keyword>
<accession>A0A6U0K008</accession>
<dbReference type="PROSITE" id="PS51519">
    <property type="entry name" value="RWP_RK"/>
    <property type="match status" value="1"/>
</dbReference>
<feature type="domain" description="RWP-RK" evidence="6">
    <location>
        <begin position="1"/>
        <end position="87"/>
    </location>
</feature>
<dbReference type="EMBL" id="HBGD01002357">
    <property type="protein sequence ID" value="CAD9078743.1"/>
    <property type="molecule type" value="Transcribed_RNA"/>
</dbReference>
<dbReference type="EMBL" id="HBGD01002356">
    <property type="protein sequence ID" value="CAD9078742.1"/>
    <property type="molecule type" value="Transcribed_RNA"/>
</dbReference>
<evidence type="ECO:0000313" key="8">
    <source>
        <dbReference type="EMBL" id="CAD9078743.1"/>
    </source>
</evidence>
<dbReference type="GO" id="GO:0003677">
    <property type="term" value="F:DNA binding"/>
    <property type="evidence" value="ECO:0007669"/>
    <property type="project" value="UniProtKB-KW"/>
</dbReference>
<evidence type="ECO:0000256" key="3">
    <source>
        <dbReference type="ARBA" id="ARBA00023163"/>
    </source>
</evidence>
<evidence type="ECO:0000256" key="1">
    <source>
        <dbReference type="ARBA" id="ARBA00023015"/>
    </source>
</evidence>
<dbReference type="InterPro" id="IPR003035">
    <property type="entry name" value="RWP-RK_dom"/>
</dbReference>
<keyword evidence="4" id="KW-0539">Nucleus</keyword>